<dbReference type="CDD" id="cd00090">
    <property type="entry name" value="HTH_ARSR"/>
    <property type="match status" value="1"/>
</dbReference>
<evidence type="ECO:0000313" key="5">
    <source>
        <dbReference type="EMBL" id="SHJ08812.1"/>
    </source>
</evidence>
<accession>A0A1M6GFV8</accession>
<organism evidence="5 6">
    <name type="scientific">Geosporobacter subterraneus DSM 17957</name>
    <dbReference type="NCBI Taxonomy" id="1121919"/>
    <lineage>
        <taxon>Bacteria</taxon>
        <taxon>Bacillati</taxon>
        <taxon>Bacillota</taxon>
        <taxon>Clostridia</taxon>
        <taxon>Peptostreptococcales</taxon>
        <taxon>Thermotaleaceae</taxon>
        <taxon>Geosporobacter</taxon>
    </lineage>
</organism>
<dbReference type="Pfam" id="PF01022">
    <property type="entry name" value="HTH_5"/>
    <property type="match status" value="1"/>
</dbReference>
<dbReference type="PANTHER" id="PTHR33154:SF36">
    <property type="entry name" value="TRANSCRIPTIONAL REGULATOR"/>
    <property type="match status" value="1"/>
</dbReference>
<sequence length="111" mass="13038">MQGKLNNEDIMRLKLVSKFFKGFADYSRLCIFECLMEGEKTVTEIIDFTGFSQSKISNHLKCLRESDLVDAKQDGKFIYYNIKDEKIKRILSLANELLKDVSEEKYNCMKY</sequence>
<dbReference type="SMART" id="SM00418">
    <property type="entry name" value="HTH_ARSR"/>
    <property type="match status" value="1"/>
</dbReference>
<dbReference type="STRING" id="1121919.SAMN02745975_01252"/>
<evidence type="ECO:0000256" key="1">
    <source>
        <dbReference type="ARBA" id="ARBA00023015"/>
    </source>
</evidence>
<dbReference type="InterPro" id="IPR036390">
    <property type="entry name" value="WH_DNA-bd_sf"/>
</dbReference>
<dbReference type="PANTHER" id="PTHR33154">
    <property type="entry name" value="TRANSCRIPTIONAL REGULATOR, ARSR FAMILY"/>
    <property type="match status" value="1"/>
</dbReference>
<evidence type="ECO:0000259" key="4">
    <source>
        <dbReference type="PROSITE" id="PS50987"/>
    </source>
</evidence>
<reference evidence="6" key="1">
    <citation type="submission" date="2016-11" db="EMBL/GenBank/DDBJ databases">
        <authorList>
            <person name="Varghese N."/>
            <person name="Submissions S."/>
        </authorList>
    </citation>
    <scope>NUCLEOTIDE SEQUENCE [LARGE SCALE GENOMIC DNA]</scope>
    <source>
        <strain evidence="6">DSM 17957</strain>
    </source>
</reference>
<keyword evidence="6" id="KW-1185">Reference proteome</keyword>
<dbReference type="InterPro" id="IPR036388">
    <property type="entry name" value="WH-like_DNA-bd_sf"/>
</dbReference>
<dbReference type="GO" id="GO:0003700">
    <property type="term" value="F:DNA-binding transcription factor activity"/>
    <property type="evidence" value="ECO:0007669"/>
    <property type="project" value="InterPro"/>
</dbReference>
<protein>
    <submittedName>
        <fullName evidence="5">Transcriptional regulator, ArsR family</fullName>
    </submittedName>
</protein>
<dbReference type="PRINTS" id="PR00778">
    <property type="entry name" value="HTHARSR"/>
</dbReference>
<dbReference type="AlphaFoldDB" id="A0A1M6GFV8"/>
<feature type="domain" description="HTH arsR-type" evidence="4">
    <location>
        <begin position="8"/>
        <end position="102"/>
    </location>
</feature>
<dbReference type="InterPro" id="IPR011991">
    <property type="entry name" value="ArsR-like_HTH"/>
</dbReference>
<dbReference type="OrthoDB" id="9798835at2"/>
<keyword evidence="1" id="KW-0805">Transcription regulation</keyword>
<keyword evidence="2" id="KW-0238">DNA-binding</keyword>
<dbReference type="Gene3D" id="1.10.10.10">
    <property type="entry name" value="Winged helix-like DNA-binding domain superfamily/Winged helix DNA-binding domain"/>
    <property type="match status" value="1"/>
</dbReference>
<dbReference type="GO" id="GO:0003677">
    <property type="term" value="F:DNA binding"/>
    <property type="evidence" value="ECO:0007669"/>
    <property type="project" value="UniProtKB-KW"/>
</dbReference>
<dbReference type="InterPro" id="IPR051081">
    <property type="entry name" value="HTH_MetalResp_TranReg"/>
</dbReference>
<dbReference type="SUPFAM" id="SSF46785">
    <property type="entry name" value="Winged helix' DNA-binding domain"/>
    <property type="match status" value="1"/>
</dbReference>
<evidence type="ECO:0000313" key="6">
    <source>
        <dbReference type="Proteomes" id="UP000184536"/>
    </source>
</evidence>
<dbReference type="NCBIfam" id="NF033788">
    <property type="entry name" value="HTH_metalloreg"/>
    <property type="match status" value="1"/>
</dbReference>
<dbReference type="PROSITE" id="PS50987">
    <property type="entry name" value="HTH_ARSR_2"/>
    <property type="match status" value="1"/>
</dbReference>
<proteinExistence type="predicted"/>
<gene>
    <name evidence="5" type="ORF">SAMN02745975_01252</name>
</gene>
<dbReference type="EMBL" id="FQZV01000014">
    <property type="protein sequence ID" value="SHJ08812.1"/>
    <property type="molecule type" value="Genomic_DNA"/>
</dbReference>
<evidence type="ECO:0000256" key="3">
    <source>
        <dbReference type="ARBA" id="ARBA00023163"/>
    </source>
</evidence>
<dbReference type="RefSeq" id="WP_110940489.1">
    <property type="nucleotide sequence ID" value="NZ_FQZV01000014.1"/>
</dbReference>
<keyword evidence="3" id="KW-0804">Transcription</keyword>
<name>A0A1M6GFV8_9FIRM</name>
<dbReference type="Proteomes" id="UP000184536">
    <property type="component" value="Unassembled WGS sequence"/>
</dbReference>
<dbReference type="InterPro" id="IPR001845">
    <property type="entry name" value="HTH_ArsR_DNA-bd_dom"/>
</dbReference>
<evidence type="ECO:0000256" key="2">
    <source>
        <dbReference type="ARBA" id="ARBA00023125"/>
    </source>
</evidence>